<dbReference type="GO" id="GO:0005794">
    <property type="term" value="C:Golgi apparatus"/>
    <property type="evidence" value="ECO:0000318"/>
    <property type="project" value="GO_Central"/>
</dbReference>
<dbReference type="GeneID" id="112293164"/>
<dbReference type="FunCoup" id="A0A2K1J7Z7">
    <property type="interactions" value="691"/>
</dbReference>
<feature type="compositionally biased region" description="Polar residues" evidence="7">
    <location>
        <begin position="79"/>
        <end position="89"/>
    </location>
</feature>
<evidence type="ECO:0000256" key="6">
    <source>
        <dbReference type="ARBA" id="ARBA00023136"/>
    </source>
</evidence>
<dbReference type="InterPro" id="IPR029962">
    <property type="entry name" value="TBL"/>
</dbReference>
<name>A0A2K1J7Z7_PHYPA</name>
<feature type="domain" description="Trichome birefringence-like C-terminal" evidence="9">
    <location>
        <begin position="227"/>
        <end position="520"/>
    </location>
</feature>
<reference evidence="11 14" key="2">
    <citation type="journal article" date="2018" name="Plant J.">
        <title>The Physcomitrella patens chromosome-scale assembly reveals moss genome structure and evolution.</title>
        <authorList>
            <person name="Lang D."/>
            <person name="Ullrich K.K."/>
            <person name="Murat F."/>
            <person name="Fuchs J."/>
            <person name="Jenkins J."/>
            <person name="Haas F.B."/>
            <person name="Piednoel M."/>
            <person name="Gundlach H."/>
            <person name="Van Bel M."/>
            <person name="Meyberg R."/>
            <person name="Vives C."/>
            <person name="Morata J."/>
            <person name="Symeonidi A."/>
            <person name="Hiss M."/>
            <person name="Muchero W."/>
            <person name="Kamisugi Y."/>
            <person name="Saleh O."/>
            <person name="Blanc G."/>
            <person name="Decker E.L."/>
            <person name="van Gessel N."/>
            <person name="Grimwood J."/>
            <person name="Hayes R.D."/>
            <person name="Graham S.W."/>
            <person name="Gunter L.E."/>
            <person name="McDaniel S.F."/>
            <person name="Hoernstein S.N.W."/>
            <person name="Larsson A."/>
            <person name="Li F.W."/>
            <person name="Perroud P.F."/>
            <person name="Phillips J."/>
            <person name="Ranjan P."/>
            <person name="Rokshar D.S."/>
            <person name="Rothfels C.J."/>
            <person name="Schneider L."/>
            <person name="Shu S."/>
            <person name="Stevenson D.W."/>
            <person name="Thummler F."/>
            <person name="Tillich M."/>
            <person name="Villarreal Aguilar J.C."/>
            <person name="Widiez T."/>
            <person name="Wong G.K."/>
            <person name="Wymore A."/>
            <person name="Zhang Y."/>
            <person name="Zimmer A.D."/>
            <person name="Quatrano R.S."/>
            <person name="Mayer K.F.X."/>
            <person name="Goodstein D."/>
            <person name="Casacuberta J.M."/>
            <person name="Vandepoele K."/>
            <person name="Reski R."/>
            <person name="Cuming A.C."/>
            <person name="Tuskan G.A."/>
            <person name="Maumus F."/>
            <person name="Salse J."/>
            <person name="Schmutz J."/>
            <person name="Rensing S.A."/>
        </authorList>
    </citation>
    <scope>NUCLEOTIDE SEQUENCE [LARGE SCALE GENOMIC DNA]</scope>
    <source>
        <strain evidence="13 14">cv. Gransden 2004</strain>
    </source>
</reference>
<evidence type="ECO:0000256" key="7">
    <source>
        <dbReference type="SAM" id="MobiDB-lite"/>
    </source>
</evidence>
<keyword evidence="6 8" id="KW-0472">Membrane</keyword>
<evidence type="ECO:0000313" key="13">
    <source>
        <dbReference type="EnsemblPlants" id="Pp3c16_10090V3.1"/>
    </source>
</evidence>
<evidence type="ECO:0000256" key="3">
    <source>
        <dbReference type="ARBA" id="ARBA00022692"/>
    </source>
</evidence>
<feature type="domain" description="Trichome birefringence-like N-terminal" evidence="10">
    <location>
        <begin position="174"/>
        <end position="226"/>
    </location>
</feature>
<dbReference type="Pfam" id="PF13839">
    <property type="entry name" value="PC-Esterase"/>
    <property type="match status" value="1"/>
</dbReference>
<evidence type="ECO:0000256" key="4">
    <source>
        <dbReference type="ARBA" id="ARBA00022968"/>
    </source>
</evidence>
<evidence type="ECO:0000256" key="1">
    <source>
        <dbReference type="ARBA" id="ARBA00004167"/>
    </source>
</evidence>
<protein>
    <submittedName>
        <fullName evidence="12">Mannan O-acetyltransferase 1</fullName>
    </submittedName>
</protein>
<dbReference type="GO" id="GO:0016413">
    <property type="term" value="F:O-acetyltransferase activity"/>
    <property type="evidence" value="ECO:0000318"/>
    <property type="project" value="GO_Central"/>
</dbReference>
<dbReference type="KEGG" id="ppp:112293164"/>
<evidence type="ECO:0000256" key="5">
    <source>
        <dbReference type="ARBA" id="ARBA00022989"/>
    </source>
</evidence>
<evidence type="ECO:0000256" key="8">
    <source>
        <dbReference type="SAM" id="Phobius"/>
    </source>
</evidence>
<dbReference type="OrthoDB" id="1933670at2759"/>
<dbReference type="Gramene" id="Pp3c16_10090V3.2">
    <property type="protein sequence ID" value="Pp3c16_10090V3.2"/>
    <property type="gene ID" value="Pp3c16_10090"/>
</dbReference>
<evidence type="ECO:0000313" key="11">
    <source>
        <dbReference type="EMBL" id="PNR37637.1"/>
    </source>
</evidence>
<evidence type="ECO:0000259" key="10">
    <source>
        <dbReference type="Pfam" id="PF14416"/>
    </source>
</evidence>
<keyword evidence="14" id="KW-1185">Reference proteome</keyword>
<dbReference type="OMA" id="FTGKWIK"/>
<evidence type="ECO:0000313" key="12">
    <source>
        <dbReference type="EMBL" id="QDE12520.1"/>
    </source>
</evidence>
<feature type="transmembrane region" description="Helical" evidence="8">
    <location>
        <begin position="33"/>
        <end position="54"/>
    </location>
</feature>
<dbReference type="Proteomes" id="UP000006727">
    <property type="component" value="Chromosome 16"/>
</dbReference>
<evidence type="ECO:0000313" key="14">
    <source>
        <dbReference type="Proteomes" id="UP000006727"/>
    </source>
</evidence>
<dbReference type="RefSeq" id="XP_024398086.1">
    <property type="nucleotide sequence ID" value="XM_024542318.2"/>
</dbReference>
<dbReference type="EMBL" id="ABEU02000016">
    <property type="protein sequence ID" value="PNR37637.1"/>
    <property type="molecule type" value="Genomic_DNA"/>
</dbReference>
<keyword evidence="3 8" id="KW-0812">Transmembrane</keyword>
<gene>
    <name evidence="13" type="primary">LOC112293164</name>
    <name evidence="11" type="ORF">PHYPA_020746</name>
</gene>
<keyword evidence="5 8" id="KW-1133">Transmembrane helix</keyword>
<feature type="region of interest" description="Disordered" evidence="7">
    <location>
        <begin position="79"/>
        <end position="109"/>
    </location>
</feature>
<comment type="similarity">
    <text evidence="2">Belongs to the PC-esterase family. TBL subfamily.</text>
</comment>
<accession>A0A2K1J7Z7</accession>
<dbReference type="EMBL" id="MK876266">
    <property type="protein sequence ID" value="QDE12520.1"/>
    <property type="molecule type" value="mRNA"/>
</dbReference>
<dbReference type="EnsemblPlants" id="Pp3c16_10090V3.1">
    <property type="protein sequence ID" value="Pp3c16_10090V3.1"/>
    <property type="gene ID" value="Pp3c16_10090"/>
</dbReference>
<dbReference type="InterPro" id="IPR026057">
    <property type="entry name" value="TBL_C"/>
</dbReference>
<keyword evidence="4" id="KW-0735">Signal-anchor</keyword>
<sequence>MGRGQQMSIWDIERTVVSTPGTETRNIYSHRRLVVVAILTTFVPFVIASSYLYYTTPDASTEAMLFFQRLKEGKTTSSFVNATSQSNPQVEPKNGDSEISKDTNQAEVDRDSAEDVIVEDVDPKDVATLESKNPTFPGVNVSEPHLEGPEENITSILMEGHGLTNTTNSNNRVGCDLIKGSWVPDPRPPQYTNSSCRYIQGHQNCMKNGRPDTGFLHWKWQPEKCDLPRIDAQAFLNAMRNKSMTFAGDSIARNQFQSLLCLLSQVEVPDHTYNAPDDRDNVHVFRTYNFTIAIYWSPYLVHVEDKDITWPDNKTQSVAHIHVDKLDRAWTDRISGVDILQVSTGQWWFKRGLFLQGGQVLGGHICDGWKECEKEIGFADPYRTAIHHLLKDSLSIPGYTGTTILRTFAPDHFEGGAWDSGGRCKRTTPGGVPIGPLTNWMYEIQQEEFKNITGEASESEKQRIRLLDITNLAQIRADGHPDVYMKFQPFANEKKQLPQKDCLHWCLPGPIDTWNDLLVESLRDAVFGS</sequence>
<organism evidence="11">
    <name type="scientific">Physcomitrium patens</name>
    <name type="common">Spreading-leaved earth moss</name>
    <name type="synonym">Physcomitrella patens</name>
    <dbReference type="NCBI Taxonomy" id="3218"/>
    <lineage>
        <taxon>Eukaryota</taxon>
        <taxon>Viridiplantae</taxon>
        <taxon>Streptophyta</taxon>
        <taxon>Embryophyta</taxon>
        <taxon>Bryophyta</taxon>
        <taxon>Bryophytina</taxon>
        <taxon>Bryopsida</taxon>
        <taxon>Funariidae</taxon>
        <taxon>Funariales</taxon>
        <taxon>Funariaceae</taxon>
        <taxon>Physcomitrium</taxon>
    </lineage>
</organism>
<reference evidence="13" key="4">
    <citation type="submission" date="2020-12" db="UniProtKB">
        <authorList>
            <consortium name="EnsemblPlants"/>
        </authorList>
    </citation>
    <scope>IDENTIFICATION</scope>
</reference>
<dbReference type="Gramene" id="Pp3c16_10090V3.1">
    <property type="protein sequence ID" value="Pp3c16_10090V3.1"/>
    <property type="gene ID" value="Pp3c16_10090"/>
</dbReference>
<dbReference type="Pfam" id="PF14416">
    <property type="entry name" value="PMR5N"/>
    <property type="match status" value="1"/>
</dbReference>
<comment type="subcellular location">
    <subcellularLocation>
        <location evidence="1">Membrane</location>
        <topology evidence="1">Single-pass membrane protein</topology>
    </subcellularLocation>
</comment>
<dbReference type="PANTHER" id="PTHR32285:SF48">
    <property type="entry name" value="PROTEIN TRICHOME BIREFRINGENCE-LIKE 19"/>
    <property type="match status" value="1"/>
</dbReference>
<dbReference type="PaxDb" id="3218-PP1S106_209V6.1"/>
<reference evidence="11 14" key="1">
    <citation type="journal article" date="2008" name="Science">
        <title>The Physcomitrella genome reveals evolutionary insights into the conquest of land by plants.</title>
        <authorList>
            <person name="Rensing S."/>
            <person name="Lang D."/>
            <person name="Zimmer A."/>
            <person name="Terry A."/>
            <person name="Salamov A."/>
            <person name="Shapiro H."/>
            <person name="Nishiyama T."/>
            <person name="Perroud P.-F."/>
            <person name="Lindquist E."/>
            <person name="Kamisugi Y."/>
            <person name="Tanahashi T."/>
            <person name="Sakakibara K."/>
            <person name="Fujita T."/>
            <person name="Oishi K."/>
            <person name="Shin-I T."/>
            <person name="Kuroki Y."/>
            <person name="Toyoda A."/>
            <person name="Suzuki Y."/>
            <person name="Hashimoto A."/>
            <person name="Yamaguchi K."/>
            <person name="Sugano A."/>
            <person name="Kohara Y."/>
            <person name="Fujiyama A."/>
            <person name="Anterola A."/>
            <person name="Aoki S."/>
            <person name="Ashton N."/>
            <person name="Barbazuk W.B."/>
            <person name="Barker E."/>
            <person name="Bennetzen J."/>
            <person name="Bezanilla M."/>
            <person name="Blankenship R."/>
            <person name="Cho S.H."/>
            <person name="Dutcher S."/>
            <person name="Estelle M."/>
            <person name="Fawcett J.A."/>
            <person name="Gundlach H."/>
            <person name="Hanada K."/>
            <person name="Heyl A."/>
            <person name="Hicks K.A."/>
            <person name="Hugh J."/>
            <person name="Lohr M."/>
            <person name="Mayer K."/>
            <person name="Melkozernov A."/>
            <person name="Murata T."/>
            <person name="Nelson D."/>
            <person name="Pils B."/>
            <person name="Prigge M."/>
            <person name="Reiss B."/>
            <person name="Renner T."/>
            <person name="Rombauts S."/>
            <person name="Rushton P."/>
            <person name="Sanderfoot A."/>
            <person name="Schween G."/>
            <person name="Shiu S.-H."/>
            <person name="Stueber K."/>
            <person name="Theodoulou F.L."/>
            <person name="Tu H."/>
            <person name="Van de Peer Y."/>
            <person name="Verrier P.J."/>
            <person name="Waters E."/>
            <person name="Wood A."/>
            <person name="Yang L."/>
            <person name="Cove D."/>
            <person name="Cuming A."/>
            <person name="Hasebe M."/>
            <person name="Lucas S."/>
            <person name="Mishler D.B."/>
            <person name="Reski R."/>
            <person name="Grigoriev I."/>
            <person name="Quatrano R.S."/>
            <person name="Boore J.L."/>
        </authorList>
    </citation>
    <scope>NUCLEOTIDE SEQUENCE [LARGE SCALE GENOMIC DNA]</scope>
    <source>
        <strain evidence="13 14">cv. Gransden 2004</strain>
    </source>
</reference>
<proteinExistence type="evidence at transcript level"/>
<dbReference type="PANTHER" id="PTHR32285">
    <property type="entry name" value="PROTEIN TRICHOME BIREFRINGENCE-LIKE 9-RELATED"/>
    <property type="match status" value="1"/>
</dbReference>
<keyword evidence="12" id="KW-0808">Transferase</keyword>
<dbReference type="InterPro" id="IPR025846">
    <property type="entry name" value="TBL_N"/>
</dbReference>
<dbReference type="AlphaFoldDB" id="A0A2K1J7Z7"/>
<reference evidence="12" key="3">
    <citation type="journal article" date="2019" name="New Phytol.">
        <title>Evolutionary origin of O-acetyltransferases responsible for glucomannan acetylation in land plants.</title>
        <authorList>
            <person name="Zhong R."/>
            <person name="Cui D."/>
            <person name="Ye Z.H."/>
        </authorList>
    </citation>
    <scope>NUCLEOTIDE SEQUENCE</scope>
</reference>
<evidence type="ECO:0000256" key="2">
    <source>
        <dbReference type="ARBA" id="ARBA00007727"/>
    </source>
</evidence>
<dbReference type="GO" id="GO:0016020">
    <property type="term" value="C:membrane"/>
    <property type="evidence" value="ECO:0007669"/>
    <property type="project" value="UniProtKB-SubCell"/>
</dbReference>
<evidence type="ECO:0000259" key="9">
    <source>
        <dbReference type="Pfam" id="PF13839"/>
    </source>
</evidence>
<dbReference type="STRING" id="3218.A0A2K1J7Z7"/>
<dbReference type="EnsemblPlants" id="Pp3c16_10090V3.2">
    <property type="protein sequence ID" value="Pp3c16_10090V3.2"/>
    <property type="gene ID" value="Pp3c16_10090"/>
</dbReference>